<dbReference type="InterPro" id="IPR025161">
    <property type="entry name" value="IS402-like_dom"/>
</dbReference>
<name>A0A2H5F236_9RHOB</name>
<organism evidence="3 4">
    <name type="scientific">Paracoccus zhejiangensis</name>
    <dbReference type="NCBI Taxonomy" id="1077935"/>
    <lineage>
        <taxon>Bacteria</taxon>
        <taxon>Pseudomonadati</taxon>
        <taxon>Pseudomonadota</taxon>
        <taxon>Alphaproteobacteria</taxon>
        <taxon>Rhodobacterales</taxon>
        <taxon>Paracoccaceae</taxon>
        <taxon>Paracoccus</taxon>
    </lineage>
</organism>
<protein>
    <recommendedName>
        <fullName evidence="2">Insertion element IS402-like domain-containing protein</fullName>
    </recommendedName>
</protein>
<feature type="compositionally biased region" description="Basic and acidic residues" evidence="1">
    <location>
        <begin position="85"/>
        <end position="94"/>
    </location>
</feature>
<evidence type="ECO:0000259" key="2">
    <source>
        <dbReference type="Pfam" id="PF13340"/>
    </source>
</evidence>
<dbReference type="AlphaFoldDB" id="A0A2H5F236"/>
<feature type="region of interest" description="Disordered" evidence="1">
    <location>
        <begin position="85"/>
        <end position="126"/>
    </location>
</feature>
<dbReference type="InterPro" id="IPR052909">
    <property type="entry name" value="Transposase_6_like"/>
</dbReference>
<dbReference type="Proteomes" id="UP000234530">
    <property type="component" value="Chromosome"/>
</dbReference>
<evidence type="ECO:0000313" key="3">
    <source>
        <dbReference type="EMBL" id="AUH65593.1"/>
    </source>
</evidence>
<evidence type="ECO:0000313" key="4">
    <source>
        <dbReference type="Proteomes" id="UP000234530"/>
    </source>
</evidence>
<sequence>MSRFLPASQPGARRADDRRMISGIIHVLHVGCRGQDCPPGYGPVTTTYNRFNRWSHRGIWGRFFVTLAAQTVLLDEPSIGFTAERSDRSTHCEKGGANSGHPALAQRPDSFRPVIAQLGPHPPLRP</sequence>
<dbReference type="Pfam" id="PF13340">
    <property type="entry name" value="DUF4096"/>
    <property type="match status" value="1"/>
</dbReference>
<accession>A0A2H5F236</accession>
<dbReference type="EMBL" id="CP025430">
    <property type="protein sequence ID" value="AUH65593.1"/>
    <property type="molecule type" value="Genomic_DNA"/>
</dbReference>
<reference evidence="3 4" key="1">
    <citation type="journal article" date="2013" name="Antonie Van Leeuwenhoek">
        <title>Paracoccus zhejiangensis sp. nov., isolated from activated sludge in wastewater-treatment system.</title>
        <authorList>
            <person name="Wu Z.G."/>
            <person name="Zhang D.F."/>
            <person name="Liu Y.L."/>
            <person name="Wang F."/>
            <person name="Jiang X."/>
            <person name="Li C."/>
            <person name="Li S.P."/>
            <person name="Hong Q."/>
            <person name="Li W.J."/>
        </authorList>
    </citation>
    <scope>NUCLEOTIDE SEQUENCE [LARGE SCALE GENOMIC DNA]</scope>
    <source>
        <strain evidence="3 4">J6</strain>
    </source>
</reference>
<proteinExistence type="predicted"/>
<dbReference type="KEGG" id="pzh:CX676_16750"/>
<feature type="domain" description="Insertion element IS402-like" evidence="2">
    <location>
        <begin position="4"/>
        <end position="63"/>
    </location>
</feature>
<dbReference type="PANTHER" id="PTHR46637">
    <property type="entry name" value="TIS1421-TRANSPOSASE PROTEIN A"/>
    <property type="match status" value="1"/>
</dbReference>
<gene>
    <name evidence="3" type="ORF">CX676_16750</name>
</gene>
<keyword evidence="4" id="KW-1185">Reference proteome</keyword>
<dbReference type="PANTHER" id="PTHR46637:SF1">
    <property type="entry name" value="BLL5188 PROTEIN"/>
    <property type="match status" value="1"/>
</dbReference>
<evidence type="ECO:0000256" key="1">
    <source>
        <dbReference type="SAM" id="MobiDB-lite"/>
    </source>
</evidence>
<dbReference type="OrthoDB" id="32553at2"/>